<dbReference type="EMBL" id="JADGJH010005578">
    <property type="protein sequence ID" value="KAJ3080069.1"/>
    <property type="molecule type" value="Genomic_DNA"/>
</dbReference>
<dbReference type="Proteomes" id="UP001211907">
    <property type="component" value="Unassembled WGS sequence"/>
</dbReference>
<dbReference type="AlphaFoldDB" id="A0AAD5SLB6"/>
<accession>A0AAD5SLB6</accession>
<reference evidence="1" key="1">
    <citation type="submission" date="2020-05" db="EMBL/GenBank/DDBJ databases">
        <title>Phylogenomic resolution of chytrid fungi.</title>
        <authorList>
            <person name="Stajich J.E."/>
            <person name="Amses K."/>
            <person name="Simmons R."/>
            <person name="Seto K."/>
            <person name="Myers J."/>
            <person name="Bonds A."/>
            <person name="Quandt C.A."/>
            <person name="Barry K."/>
            <person name="Liu P."/>
            <person name="Grigoriev I."/>
            <person name="Longcore J.E."/>
            <person name="James T.Y."/>
        </authorList>
    </citation>
    <scope>NUCLEOTIDE SEQUENCE</scope>
    <source>
        <strain evidence="1">JEL0513</strain>
    </source>
</reference>
<organism evidence="1 2">
    <name type="scientific">Physocladia obscura</name>
    <dbReference type="NCBI Taxonomy" id="109957"/>
    <lineage>
        <taxon>Eukaryota</taxon>
        <taxon>Fungi</taxon>
        <taxon>Fungi incertae sedis</taxon>
        <taxon>Chytridiomycota</taxon>
        <taxon>Chytridiomycota incertae sedis</taxon>
        <taxon>Chytridiomycetes</taxon>
        <taxon>Chytridiales</taxon>
        <taxon>Chytriomycetaceae</taxon>
        <taxon>Physocladia</taxon>
    </lineage>
</organism>
<keyword evidence="2" id="KW-1185">Reference proteome</keyword>
<name>A0AAD5SLB6_9FUNG</name>
<evidence type="ECO:0000313" key="2">
    <source>
        <dbReference type="Proteomes" id="UP001211907"/>
    </source>
</evidence>
<feature type="non-terminal residue" evidence="1">
    <location>
        <position position="64"/>
    </location>
</feature>
<sequence>MIVVKNAVSMWMHEPAKPLFDLGHYFLPHLSEDSAISIASELMTNAVPILGVILSSFQNPVHQA</sequence>
<evidence type="ECO:0000313" key="1">
    <source>
        <dbReference type="EMBL" id="KAJ3080069.1"/>
    </source>
</evidence>
<protein>
    <submittedName>
        <fullName evidence="1">Uncharacterized protein</fullName>
    </submittedName>
</protein>
<gene>
    <name evidence="1" type="ORF">HK100_010232</name>
</gene>
<comment type="caution">
    <text evidence="1">The sequence shown here is derived from an EMBL/GenBank/DDBJ whole genome shotgun (WGS) entry which is preliminary data.</text>
</comment>
<proteinExistence type="predicted"/>